<dbReference type="Gene3D" id="1.25.10.10">
    <property type="entry name" value="Leucine-rich Repeat Variant"/>
    <property type="match status" value="1"/>
</dbReference>
<keyword evidence="3" id="KW-1185">Reference proteome</keyword>
<evidence type="ECO:0000256" key="1">
    <source>
        <dbReference type="SAM" id="Phobius"/>
    </source>
</evidence>
<feature type="transmembrane region" description="Helical" evidence="1">
    <location>
        <begin position="154"/>
        <end position="172"/>
    </location>
</feature>
<dbReference type="InterPro" id="IPR011989">
    <property type="entry name" value="ARM-like"/>
</dbReference>
<dbReference type="RefSeq" id="WP_155309774.1">
    <property type="nucleotide sequence ID" value="NZ_AP021879.1"/>
</dbReference>
<reference evidence="2 3" key="1">
    <citation type="submission" date="2019-11" db="EMBL/GenBank/DDBJ databases">
        <title>Comparative genomics of hydrocarbon-degrading Desulfosarcina strains.</title>
        <authorList>
            <person name="Watanabe M."/>
            <person name="Kojima H."/>
            <person name="Fukui M."/>
        </authorList>
    </citation>
    <scope>NUCLEOTIDE SEQUENCE [LARGE SCALE GENOMIC DNA]</scope>
    <source>
        <strain evidence="3">oXyS1</strain>
    </source>
</reference>
<proteinExistence type="predicted"/>
<feature type="transmembrane region" description="Helical" evidence="1">
    <location>
        <begin position="333"/>
        <end position="357"/>
    </location>
</feature>
<accession>A0A5K8A7G1</accession>
<sequence>MKRRFYAPTVLFIGLLSAQVVATAHVYLSNLNLLQTTEVIVRNGYLAVPNARVTAQLDALGPAMAGGLFFTLSIGAGLSLLTLIAAWLWDRVFHRRLRSSIIGVVAWMVLVYLVNSNGLNPAASMYAIVVPLVTGVAAIALLPARTTLISPTGILWPVTAALILALLWSLVLDDNLFTNIRDHLLLDSRPGRRIVDAYYTYTLYPAEAYKSLDQKQIRTCILGNTLNRDNQRRLERVLRTNDYLPVAPGIPADLTIGAGAPPARLLLAHNRRPILSVEKETLLGSPAALLATYADRLDNNRMLRIITLACLRVGFPLMLFGLLFSLMGALPNLYLSVAVSDIIAACLCIAIGSTLLAPVYRGHTAMAAATATDTGLSVSSRAIRIAALRKACEERQDITLAARKADLQNSPDVAERYWLARSLAYSHHPQAVSMLDQLSRDPSPIVVCQALWAMGERKNRKAIPQILDRLSKEPHWYVQMYAYRALRRLGWVQPRSLQPSY</sequence>
<dbReference type="AlphaFoldDB" id="A0A5K8A7G1"/>
<protein>
    <recommendedName>
        <fullName evidence="4">HEAT repeat domain-containing protein</fullName>
    </recommendedName>
</protein>
<dbReference type="Proteomes" id="UP000422108">
    <property type="component" value="Chromosome"/>
</dbReference>
<evidence type="ECO:0000313" key="2">
    <source>
        <dbReference type="EMBL" id="BBO88465.1"/>
    </source>
</evidence>
<evidence type="ECO:0008006" key="4">
    <source>
        <dbReference type="Google" id="ProtNLM"/>
    </source>
</evidence>
<dbReference type="Pfam" id="PF13646">
    <property type="entry name" value="HEAT_2"/>
    <property type="match status" value="1"/>
</dbReference>
<evidence type="ECO:0000313" key="3">
    <source>
        <dbReference type="Proteomes" id="UP000422108"/>
    </source>
</evidence>
<keyword evidence="1" id="KW-1133">Transmembrane helix</keyword>
<dbReference type="EMBL" id="AP021879">
    <property type="protein sequence ID" value="BBO88465.1"/>
    <property type="molecule type" value="Genomic_DNA"/>
</dbReference>
<gene>
    <name evidence="2" type="ORF">DSCOOX_16450</name>
</gene>
<keyword evidence="1" id="KW-0472">Membrane</keyword>
<dbReference type="SUPFAM" id="SSF48371">
    <property type="entry name" value="ARM repeat"/>
    <property type="match status" value="1"/>
</dbReference>
<feature type="transmembrane region" description="Helical" evidence="1">
    <location>
        <begin position="305"/>
        <end position="327"/>
    </location>
</feature>
<feature type="transmembrane region" description="Helical" evidence="1">
    <location>
        <begin position="125"/>
        <end position="142"/>
    </location>
</feature>
<name>A0A5K8A7G1_9BACT</name>
<keyword evidence="1" id="KW-0812">Transmembrane</keyword>
<organism evidence="2 3">
    <name type="scientific">Desulfosarcina ovata subsp. ovata</name>
    <dbReference type="NCBI Taxonomy" id="2752305"/>
    <lineage>
        <taxon>Bacteria</taxon>
        <taxon>Pseudomonadati</taxon>
        <taxon>Thermodesulfobacteriota</taxon>
        <taxon>Desulfobacteria</taxon>
        <taxon>Desulfobacterales</taxon>
        <taxon>Desulfosarcinaceae</taxon>
        <taxon>Desulfosarcina</taxon>
    </lineage>
</organism>
<feature type="transmembrane region" description="Helical" evidence="1">
    <location>
        <begin position="67"/>
        <end position="89"/>
    </location>
</feature>
<dbReference type="InterPro" id="IPR016024">
    <property type="entry name" value="ARM-type_fold"/>
</dbReference>